<dbReference type="Gene3D" id="3.40.50.1010">
    <property type="entry name" value="5'-nuclease"/>
    <property type="match status" value="1"/>
</dbReference>
<name>A0A3E0KXZ7_9CHRO</name>
<dbReference type="AlphaFoldDB" id="A0A3E0KXZ7"/>
<accession>A0A3E0KXZ7</accession>
<reference evidence="2 3" key="1">
    <citation type="submission" date="2017-10" db="EMBL/GenBank/DDBJ databases">
        <title>A large-scale comparative metagenomic study reveals the eutrophication-driven functional interactions in six Microcystis-epibionts communities.</title>
        <authorList>
            <person name="Li Q."/>
            <person name="Lin F."/>
        </authorList>
    </citation>
    <scope>NUCLEOTIDE SEQUENCE [LARGE SCALE GENOMIC DNA]</scope>
    <source>
        <strain evidence="2">TF09</strain>
    </source>
</reference>
<dbReference type="Pfam" id="PF01850">
    <property type="entry name" value="PIN"/>
    <property type="match status" value="1"/>
</dbReference>
<evidence type="ECO:0000313" key="2">
    <source>
        <dbReference type="EMBL" id="REJ40138.1"/>
    </source>
</evidence>
<evidence type="ECO:0000313" key="3">
    <source>
        <dbReference type="Proteomes" id="UP000256873"/>
    </source>
</evidence>
<feature type="domain" description="PIN" evidence="1">
    <location>
        <begin position="5"/>
        <end position="125"/>
    </location>
</feature>
<proteinExistence type="predicted"/>
<sequence length="138" mass="15735">MKSNILLDTGPLVAIVNRREAFHQWATQTTTNLSYPFLTCEAVITEACFLLQNIYGGEDAIMGLVKSKKIIIPFQFSEEVDAIRDLMQRYQSVPMSFADACLVRMSELIAESSVLTLDSDFYVYRKNRKEMIDLIIPD</sequence>
<protein>
    <submittedName>
        <fullName evidence="2">PIN domain-containing protein</fullName>
    </submittedName>
</protein>
<dbReference type="SUPFAM" id="SSF88723">
    <property type="entry name" value="PIN domain-like"/>
    <property type="match status" value="1"/>
</dbReference>
<comment type="caution">
    <text evidence="2">The sequence shown here is derived from an EMBL/GenBank/DDBJ whole genome shotgun (WGS) entry which is preliminary data.</text>
</comment>
<dbReference type="InterPro" id="IPR029060">
    <property type="entry name" value="PIN-like_dom_sf"/>
</dbReference>
<organism evidence="2 3">
    <name type="scientific">Microcystis flos-aquae TF09</name>
    <dbReference type="NCBI Taxonomy" id="2060473"/>
    <lineage>
        <taxon>Bacteria</taxon>
        <taxon>Bacillati</taxon>
        <taxon>Cyanobacteriota</taxon>
        <taxon>Cyanophyceae</taxon>
        <taxon>Oscillatoriophycideae</taxon>
        <taxon>Chroococcales</taxon>
        <taxon>Microcystaceae</taxon>
        <taxon>Microcystis</taxon>
    </lineage>
</organism>
<dbReference type="InterPro" id="IPR002716">
    <property type="entry name" value="PIN_dom"/>
</dbReference>
<gene>
    <name evidence="2" type="ORF">DWQ54_17460</name>
</gene>
<evidence type="ECO:0000259" key="1">
    <source>
        <dbReference type="Pfam" id="PF01850"/>
    </source>
</evidence>
<dbReference type="Proteomes" id="UP000256873">
    <property type="component" value="Unassembled WGS sequence"/>
</dbReference>
<dbReference type="EMBL" id="QQWC01000005">
    <property type="protein sequence ID" value="REJ40138.1"/>
    <property type="molecule type" value="Genomic_DNA"/>
</dbReference>